<evidence type="ECO:0000256" key="3">
    <source>
        <dbReference type="ARBA" id="ARBA00048447"/>
    </source>
</evidence>
<accession>A0A011UB46</accession>
<dbReference type="RefSeq" id="WP_051506640.1">
    <property type="nucleotide sequence ID" value="NZ_JEOB01000004.1"/>
</dbReference>
<dbReference type="CDD" id="cd09007">
    <property type="entry name" value="NP-I_spr0068"/>
    <property type="match status" value="1"/>
</dbReference>
<proteinExistence type="predicted"/>
<dbReference type="GO" id="GO:0006152">
    <property type="term" value="P:purine nucleoside catabolic process"/>
    <property type="evidence" value="ECO:0007669"/>
    <property type="project" value="TreeGrafter"/>
</dbReference>
<dbReference type="PATRIC" id="fig|1341156.4.peg.2802"/>
<dbReference type="GO" id="GO:0004850">
    <property type="term" value="F:uridine phosphorylase activity"/>
    <property type="evidence" value="ECO:0007669"/>
    <property type="project" value="UniProtKB-EC"/>
</dbReference>
<dbReference type="GO" id="GO:0005829">
    <property type="term" value="C:cytosol"/>
    <property type="evidence" value="ECO:0007669"/>
    <property type="project" value="TreeGrafter"/>
</dbReference>
<dbReference type="EMBL" id="JEOB01000004">
    <property type="protein sequence ID" value="EXM37824.1"/>
    <property type="molecule type" value="Genomic_DNA"/>
</dbReference>
<dbReference type="InterPro" id="IPR000845">
    <property type="entry name" value="Nucleoside_phosphorylase_d"/>
</dbReference>
<gene>
    <name evidence="5" type="ORF">RASY3_16015</name>
</gene>
<evidence type="ECO:0000256" key="1">
    <source>
        <dbReference type="ARBA" id="ARBA00011888"/>
    </source>
</evidence>
<comment type="caution">
    <text evidence="5">The sequence shown here is derived from an EMBL/GenBank/DDBJ whole genome shotgun (WGS) entry which is preliminary data.</text>
</comment>
<evidence type="ECO:0000256" key="2">
    <source>
        <dbReference type="ARBA" id="ARBA00021980"/>
    </source>
</evidence>
<dbReference type="Proteomes" id="UP000021369">
    <property type="component" value="Unassembled WGS sequence"/>
</dbReference>
<dbReference type="Gene3D" id="3.40.50.1580">
    <property type="entry name" value="Nucleoside phosphorylase domain"/>
    <property type="match status" value="1"/>
</dbReference>
<dbReference type="InterPro" id="IPR035994">
    <property type="entry name" value="Nucleoside_phosphorylase_sf"/>
</dbReference>
<organism evidence="5 6">
    <name type="scientific">Ruminococcus albus SY3</name>
    <dbReference type="NCBI Taxonomy" id="1341156"/>
    <lineage>
        <taxon>Bacteria</taxon>
        <taxon>Bacillati</taxon>
        <taxon>Bacillota</taxon>
        <taxon>Clostridia</taxon>
        <taxon>Eubacteriales</taxon>
        <taxon>Oscillospiraceae</taxon>
        <taxon>Ruminococcus</taxon>
    </lineage>
</organism>
<reference evidence="5 6" key="1">
    <citation type="submission" date="2013-06" db="EMBL/GenBank/DDBJ databases">
        <title>Rumen cellulosomics: divergent fiber-degrading strategies revealed by comparative genome-wide analysis of six Ruminococcal strains.</title>
        <authorList>
            <person name="Dassa B."/>
            <person name="Borovok I."/>
            <person name="Lamed R."/>
            <person name="Flint H."/>
            <person name="Yeoman C.J."/>
            <person name="White B."/>
            <person name="Bayer E.A."/>
        </authorList>
    </citation>
    <scope>NUCLEOTIDE SEQUENCE [LARGE SCALE GENOMIC DNA]</scope>
    <source>
        <strain evidence="5 6">SY3</strain>
    </source>
</reference>
<dbReference type="PANTHER" id="PTHR43691">
    <property type="entry name" value="URIDINE PHOSPHORYLASE"/>
    <property type="match status" value="1"/>
</dbReference>
<dbReference type="OrthoDB" id="7945729at2"/>
<dbReference type="GO" id="GO:0004731">
    <property type="term" value="F:purine-nucleoside phosphorylase activity"/>
    <property type="evidence" value="ECO:0007669"/>
    <property type="project" value="TreeGrafter"/>
</dbReference>
<protein>
    <recommendedName>
        <fullName evidence="2">Uridine phosphorylase</fullName>
        <ecNumber evidence="1">2.4.2.3</ecNumber>
    </recommendedName>
</protein>
<dbReference type="PANTHER" id="PTHR43691:SF11">
    <property type="entry name" value="FI09636P-RELATED"/>
    <property type="match status" value="1"/>
</dbReference>
<dbReference type="AlphaFoldDB" id="A0A011UB46"/>
<evidence type="ECO:0000259" key="4">
    <source>
        <dbReference type="Pfam" id="PF01048"/>
    </source>
</evidence>
<dbReference type="SUPFAM" id="SSF53167">
    <property type="entry name" value="Purine and uridine phosphorylases"/>
    <property type="match status" value="1"/>
</dbReference>
<evidence type="ECO:0000313" key="6">
    <source>
        <dbReference type="Proteomes" id="UP000021369"/>
    </source>
</evidence>
<feature type="domain" description="Nucleoside phosphorylase" evidence="4">
    <location>
        <begin position="59"/>
        <end position="221"/>
    </location>
</feature>
<comment type="catalytic activity">
    <reaction evidence="3">
        <text>uridine + phosphate = alpha-D-ribose 1-phosphate + uracil</text>
        <dbReference type="Rhea" id="RHEA:24388"/>
        <dbReference type="ChEBI" id="CHEBI:16704"/>
        <dbReference type="ChEBI" id="CHEBI:17568"/>
        <dbReference type="ChEBI" id="CHEBI:43474"/>
        <dbReference type="ChEBI" id="CHEBI:57720"/>
        <dbReference type="EC" id="2.4.2.3"/>
    </reaction>
</comment>
<sequence length="251" mass="28365">MSLFDSFDKDGEEILRPDMIFEHTEDIPKKLIVVFNINTVNSMLKRFDCTECSARMSAGQNIPIYSLEYKGETIGFYLSPIGSAAAVGIMEEIAFKKDKKLLFFGSCGSLDKEISSGKLLIPEEAYRDEGTSYHYAPPSDYIKIKSADRLAEVFDEINVPYSKTKIWTTDAFYRETKRNMLARKAEGCSAVDMECSALMACAQFRGYEVYEFVYAADCLDGNEWDMRILGSGEKDLCDMMADIALETIIRL</sequence>
<dbReference type="Pfam" id="PF01048">
    <property type="entry name" value="PNP_UDP_1"/>
    <property type="match status" value="1"/>
</dbReference>
<keyword evidence="6" id="KW-1185">Reference proteome</keyword>
<evidence type="ECO:0000313" key="5">
    <source>
        <dbReference type="EMBL" id="EXM37824.1"/>
    </source>
</evidence>
<dbReference type="EC" id="2.4.2.3" evidence="1"/>
<name>A0A011UB46_RUMAL</name>